<evidence type="ECO:0000313" key="1">
    <source>
        <dbReference type="EMBL" id="KAF3537702.1"/>
    </source>
</evidence>
<reference evidence="1" key="1">
    <citation type="submission" date="2019-12" db="EMBL/GenBank/DDBJ databases">
        <title>Genome sequencing and annotation of Brassica cretica.</title>
        <authorList>
            <person name="Studholme D.J."/>
            <person name="Sarris P."/>
        </authorList>
    </citation>
    <scope>NUCLEOTIDE SEQUENCE</scope>
    <source>
        <strain evidence="1">PFS-109/04</strain>
        <tissue evidence="1">Leaf</tissue>
    </source>
</reference>
<dbReference type="AlphaFoldDB" id="A0A8S9QDB2"/>
<accession>A0A8S9QDB2</accession>
<name>A0A8S9QDB2_BRACR</name>
<dbReference type="Proteomes" id="UP000712600">
    <property type="component" value="Unassembled WGS sequence"/>
</dbReference>
<evidence type="ECO:0000313" key="2">
    <source>
        <dbReference type="Proteomes" id="UP000712600"/>
    </source>
</evidence>
<sequence length="95" mass="10850">MTIKRKRCGKGIDDEVAPTEEESVNESFFKLPVRRCTFSAEVLDDEHDTQACSQLCCLMYDGVWKGQGGWLGSWFYLEDIDGCLFMNKSHKSSFP</sequence>
<dbReference type="EMBL" id="QGKX02001290">
    <property type="protein sequence ID" value="KAF3537702.1"/>
    <property type="molecule type" value="Genomic_DNA"/>
</dbReference>
<proteinExistence type="predicted"/>
<comment type="caution">
    <text evidence="1">The sequence shown here is derived from an EMBL/GenBank/DDBJ whole genome shotgun (WGS) entry which is preliminary data.</text>
</comment>
<gene>
    <name evidence="1" type="ORF">F2Q69_00021242</name>
</gene>
<organism evidence="1 2">
    <name type="scientific">Brassica cretica</name>
    <name type="common">Mustard</name>
    <dbReference type="NCBI Taxonomy" id="69181"/>
    <lineage>
        <taxon>Eukaryota</taxon>
        <taxon>Viridiplantae</taxon>
        <taxon>Streptophyta</taxon>
        <taxon>Embryophyta</taxon>
        <taxon>Tracheophyta</taxon>
        <taxon>Spermatophyta</taxon>
        <taxon>Magnoliopsida</taxon>
        <taxon>eudicotyledons</taxon>
        <taxon>Gunneridae</taxon>
        <taxon>Pentapetalae</taxon>
        <taxon>rosids</taxon>
        <taxon>malvids</taxon>
        <taxon>Brassicales</taxon>
        <taxon>Brassicaceae</taxon>
        <taxon>Brassiceae</taxon>
        <taxon>Brassica</taxon>
    </lineage>
</organism>
<protein>
    <submittedName>
        <fullName evidence="1">Uncharacterized protein</fullName>
    </submittedName>
</protein>